<accession>A0AAD6BSR6</accession>
<evidence type="ECO:0000256" key="1">
    <source>
        <dbReference type="SAM" id="MobiDB-lite"/>
    </source>
</evidence>
<protein>
    <recommendedName>
        <fullName evidence="4">Transposase</fullName>
    </recommendedName>
</protein>
<dbReference type="AlphaFoldDB" id="A0AAD6BSR6"/>
<name>A0AAD6BSR6_9TELE</name>
<evidence type="ECO:0000313" key="3">
    <source>
        <dbReference type="Proteomes" id="UP001219934"/>
    </source>
</evidence>
<dbReference type="Proteomes" id="UP001219934">
    <property type="component" value="Unassembled WGS sequence"/>
</dbReference>
<dbReference type="EMBL" id="JAPTMU010000002">
    <property type="protein sequence ID" value="KAJ4947667.1"/>
    <property type="molecule type" value="Genomic_DNA"/>
</dbReference>
<comment type="caution">
    <text evidence="2">The sequence shown here is derived from an EMBL/GenBank/DDBJ whole genome shotgun (WGS) entry which is preliminary data.</text>
</comment>
<feature type="region of interest" description="Disordered" evidence="1">
    <location>
        <begin position="91"/>
        <end position="145"/>
    </location>
</feature>
<proteinExistence type="predicted"/>
<keyword evidence="3" id="KW-1185">Reference proteome</keyword>
<evidence type="ECO:0008006" key="4">
    <source>
        <dbReference type="Google" id="ProtNLM"/>
    </source>
</evidence>
<sequence length="647" mass="72212">MQDTSTNTEDPDIEGDTEVEEIGTEEPHSSGAMPTAEIAMQTEVELQNRATQTYERDFPSRKKASRSRGTCTLGLKSGSDFGQQTALLTTTIGTSYQPPPIDLDEDSDHSEDQSDDESDDDPDWHFSCEDATTDQDDGDTDDDNTVKKELYADASPLEDQKFLVYGSCLLKLLAICSVCFATCRVQLKRVIGSMVVFEQLCAHGHSKVWDSQPCYGTMPAGNLQIASAILFGGNSSVKILNLFRYMNIPAISLQTYSLLQTTYLIPAVENVWKRKQQHHLAALKDQPAKLGGDGRCCSPGHTAKYGSYNLMDLTNSKVLDTQLIQSNEVSSSNAMELEGLKRGLQKLKDEGVTIASITTDRHGSVKKYMREKEPSIEHWFDVWHVAKVIRKKLDAKGKRKILNILLMWSKSISHHVYWVASTSQGDGPLVVEKWLSLLNHVINVHTGHGQLFQSCVHGPLEQNDERDWLIKGSKPYKELELIVKSKLLLKDIARLSPAEQTLSLESFHKVILFFAPKSVHFPFTTMAARVQLAGLHFNENSARAQAMTQTGKHMWGVSFPKARRGEPVIKAVKVTPTFAYVQELMGEVVELRNTYPSYKKAEALRSNRQVPPPIASAFVKPNKLVLVGVQRSRSRFNKSVIDKENDA</sequence>
<organism evidence="2 3">
    <name type="scientific">Pogonophryne albipinna</name>
    <dbReference type="NCBI Taxonomy" id="1090488"/>
    <lineage>
        <taxon>Eukaryota</taxon>
        <taxon>Metazoa</taxon>
        <taxon>Chordata</taxon>
        <taxon>Craniata</taxon>
        <taxon>Vertebrata</taxon>
        <taxon>Euteleostomi</taxon>
        <taxon>Actinopterygii</taxon>
        <taxon>Neopterygii</taxon>
        <taxon>Teleostei</taxon>
        <taxon>Neoteleostei</taxon>
        <taxon>Acanthomorphata</taxon>
        <taxon>Eupercaria</taxon>
        <taxon>Perciformes</taxon>
        <taxon>Notothenioidei</taxon>
        <taxon>Pogonophryne</taxon>
    </lineage>
</organism>
<dbReference type="PANTHER" id="PTHR31751:SF42">
    <property type="entry name" value="PROTEIN CBG10204"/>
    <property type="match status" value="1"/>
</dbReference>
<feature type="compositionally biased region" description="Acidic residues" evidence="1">
    <location>
        <begin position="102"/>
        <end position="122"/>
    </location>
</feature>
<gene>
    <name evidence="2" type="ORF">JOQ06_009700</name>
</gene>
<feature type="compositionally biased region" description="Polar residues" evidence="1">
    <location>
        <begin position="44"/>
        <end position="53"/>
    </location>
</feature>
<feature type="compositionally biased region" description="Acidic residues" evidence="1">
    <location>
        <begin position="9"/>
        <end position="24"/>
    </location>
</feature>
<feature type="compositionally biased region" description="Acidic residues" evidence="1">
    <location>
        <begin position="131"/>
        <end position="143"/>
    </location>
</feature>
<feature type="region of interest" description="Disordered" evidence="1">
    <location>
        <begin position="1"/>
        <end position="76"/>
    </location>
</feature>
<evidence type="ECO:0000313" key="2">
    <source>
        <dbReference type="EMBL" id="KAJ4947667.1"/>
    </source>
</evidence>
<dbReference type="PANTHER" id="PTHR31751">
    <property type="entry name" value="SI:CH211-108C17.2-RELATED-RELATED"/>
    <property type="match status" value="1"/>
</dbReference>
<reference evidence="2" key="1">
    <citation type="submission" date="2022-11" db="EMBL/GenBank/DDBJ databases">
        <title>Chromosome-level genome of Pogonophryne albipinna.</title>
        <authorList>
            <person name="Jo E."/>
        </authorList>
    </citation>
    <scope>NUCLEOTIDE SEQUENCE</scope>
    <source>
        <strain evidence="2">SGF0006</strain>
        <tissue evidence="2">Muscle</tissue>
    </source>
</reference>